<dbReference type="InterPro" id="IPR015943">
    <property type="entry name" value="WD40/YVTN_repeat-like_dom_sf"/>
</dbReference>
<dbReference type="GO" id="GO:0005680">
    <property type="term" value="C:anaphase-promoting complex"/>
    <property type="evidence" value="ECO:0007669"/>
    <property type="project" value="TreeGrafter"/>
</dbReference>
<sequence>MNTHIHTTQNCFKSVMIDNSKSRKSESSIKKRESQWQNEVIKGKTSLPDIIALSYGDRFIPRRYFSQRLKTNLKFATKNMEKDVLTLRFTANYWRQSCVKIAINRTLQLKEERILLLSDPVVKGLENNINVFDTLHAYSDEYDWRCSPRSKPQAFAETTHDSPGFDSTFDPNMVDWSADGQIVASFGQDLIIWKRTDDVTMLFNVKSIKSLAFSPDGKILAIGCKINDYPVLELWKVVNSTKSLVINGKVFSPDHSELQSMIWNPSGTQIICGTGSGFLYVLSTPNLKVIRKVRRHKMPITRIKLSPNMRYLASADISGDIVVYNWSSCNVYLVVCSKRKRHTDFDWHPWNGEDLIIAETVPASIVVLHVPSKEIVAYYQRMDRRIVINYITFSKITAELLVSVSMRGNDGCWEFKILVMASLNRVVDLLNIPESGARFVVWSPDGTRLATSGNDETLTIWNFCPDNRTERNAFGTLRQKNSCKLSSRFGNVFNSWDCIK</sequence>
<dbReference type="AlphaFoldDB" id="W8BYQ2"/>
<dbReference type="EMBL" id="GAMC01000040">
    <property type="protein sequence ID" value="JAC06516.1"/>
    <property type="molecule type" value="mRNA"/>
</dbReference>
<dbReference type="GO" id="GO:1905786">
    <property type="term" value="P:positive regulation of anaphase-promoting complex-dependent catabolic process"/>
    <property type="evidence" value="ECO:0007669"/>
    <property type="project" value="TreeGrafter"/>
</dbReference>
<keyword evidence="1 3" id="KW-0853">WD repeat</keyword>
<dbReference type="GO" id="GO:1990757">
    <property type="term" value="F:ubiquitin ligase activator activity"/>
    <property type="evidence" value="ECO:0007669"/>
    <property type="project" value="TreeGrafter"/>
</dbReference>
<evidence type="ECO:0000256" key="1">
    <source>
        <dbReference type="ARBA" id="ARBA00022574"/>
    </source>
</evidence>
<name>W8BYQ2_CERCA</name>
<dbReference type="SUPFAM" id="SSF50978">
    <property type="entry name" value="WD40 repeat-like"/>
    <property type="match status" value="1"/>
</dbReference>
<accession>W8BYQ2</accession>
<dbReference type="Pfam" id="PF00400">
    <property type="entry name" value="WD40"/>
    <property type="match status" value="2"/>
</dbReference>
<gene>
    <name evidence="4" type="primary">CORT</name>
</gene>
<dbReference type="PANTHER" id="PTHR19918:SF52">
    <property type="entry name" value="PROTEIN CORTEX"/>
    <property type="match status" value="1"/>
</dbReference>
<feature type="repeat" description="WD" evidence="3">
    <location>
        <begin position="440"/>
        <end position="462"/>
    </location>
</feature>
<reference evidence="4" key="1">
    <citation type="submission" date="2013-07" db="EMBL/GenBank/DDBJ databases">
        <authorList>
            <person name="Geib S."/>
        </authorList>
    </citation>
    <scope>NUCLEOTIDE SEQUENCE</scope>
</reference>
<dbReference type="SMART" id="SM00320">
    <property type="entry name" value="WD40"/>
    <property type="match status" value="5"/>
</dbReference>
<dbReference type="OrthoDB" id="10263272at2759"/>
<dbReference type="Gene3D" id="2.130.10.10">
    <property type="entry name" value="YVTN repeat-like/Quinoprotein amine dehydrogenase"/>
    <property type="match status" value="2"/>
</dbReference>
<dbReference type="GO" id="GO:0031145">
    <property type="term" value="P:anaphase-promoting complex-dependent catabolic process"/>
    <property type="evidence" value="ECO:0007669"/>
    <property type="project" value="TreeGrafter"/>
</dbReference>
<evidence type="ECO:0000256" key="2">
    <source>
        <dbReference type="ARBA" id="ARBA00022737"/>
    </source>
</evidence>
<dbReference type="GO" id="GO:0010997">
    <property type="term" value="F:anaphase-promoting complex binding"/>
    <property type="evidence" value="ECO:0007669"/>
    <property type="project" value="InterPro"/>
</dbReference>
<reference evidence="4" key="2">
    <citation type="journal article" date="2014" name="BMC Genomics">
        <title>A genomic perspective to assessing quality of mass-reared SIT flies used in Mediterranean fruit fly (Ceratitis capitata) eradication in California.</title>
        <authorList>
            <person name="Calla B."/>
            <person name="Hall B."/>
            <person name="Hou S."/>
            <person name="Geib S.M."/>
        </authorList>
    </citation>
    <scope>NUCLEOTIDE SEQUENCE</scope>
</reference>
<proteinExistence type="evidence at transcript level"/>
<dbReference type="PANTHER" id="PTHR19918">
    <property type="entry name" value="CELL DIVISION CYCLE 20 CDC20 FIZZY -RELATED"/>
    <property type="match status" value="1"/>
</dbReference>
<dbReference type="InterPro" id="IPR036322">
    <property type="entry name" value="WD40_repeat_dom_sf"/>
</dbReference>
<dbReference type="InterPro" id="IPR001680">
    <property type="entry name" value="WD40_rpt"/>
</dbReference>
<organism evidence="4">
    <name type="scientific">Ceratitis capitata</name>
    <name type="common">Mediterranean fruit fly</name>
    <name type="synonym">Tephritis capitata</name>
    <dbReference type="NCBI Taxonomy" id="7213"/>
    <lineage>
        <taxon>Eukaryota</taxon>
        <taxon>Metazoa</taxon>
        <taxon>Ecdysozoa</taxon>
        <taxon>Arthropoda</taxon>
        <taxon>Hexapoda</taxon>
        <taxon>Insecta</taxon>
        <taxon>Pterygota</taxon>
        <taxon>Neoptera</taxon>
        <taxon>Endopterygota</taxon>
        <taxon>Diptera</taxon>
        <taxon>Brachycera</taxon>
        <taxon>Muscomorpha</taxon>
        <taxon>Tephritoidea</taxon>
        <taxon>Tephritidae</taxon>
        <taxon>Ceratitis</taxon>
        <taxon>Ceratitis</taxon>
    </lineage>
</organism>
<protein>
    <submittedName>
        <fullName evidence="4">Protein cortex</fullName>
    </submittedName>
</protein>
<keyword evidence="2" id="KW-0677">Repeat</keyword>
<dbReference type="InterPro" id="IPR033010">
    <property type="entry name" value="Cdc20/Fizzy"/>
</dbReference>
<evidence type="ECO:0000256" key="3">
    <source>
        <dbReference type="PROSITE-ProRule" id="PRU00221"/>
    </source>
</evidence>
<evidence type="ECO:0000313" key="4">
    <source>
        <dbReference type="EMBL" id="JAC06516.1"/>
    </source>
</evidence>
<dbReference type="PROSITE" id="PS50082">
    <property type="entry name" value="WD_REPEATS_2"/>
    <property type="match status" value="1"/>
</dbReference>